<dbReference type="EMBL" id="JAJHVV010000005">
    <property type="protein sequence ID" value="MCK6263651.1"/>
    <property type="molecule type" value="Genomic_DNA"/>
</dbReference>
<comment type="caution">
    <text evidence="1">The sequence shown here is derived from an EMBL/GenBank/DDBJ whole genome shotgun (WGS) entry which is preliminary data.</text>
</comment>
<dbReference type="AlphaFoldDB" id="A0A9X1XJM7"/>
<dbReference type="PANTHER" id="PTHR35271:SF1">
    <property type="entry name" value="ABC TRANSPORTER, SUBSTRATE-BINDING LIPOPROTEIN"/>
    <property type="match status" value="1"/>
</dbReference>
<reference evidence="1" key="1">
    <citation type="submission" date="2021-11" db="EMBL/GenBank/DDBJ databases">
        <title>Vibrio ZSDE26 sp. nov. and Vibrio ZSDZ34 sp. nov., isolated from coastal seawater in Qingdao.</title>
        <authorList>
            <person name="Zhang P."/>
        </authorList>
    </citation>
    <scope>NUCLEOTIDE SEQUENCE</scope>
    <source>
        <strain evidence="1">ZSDE26</strain>
    </source>
</reference>
<name>A0A9X1XJM7_9VIBR</name>
<dbReference type="InterPro" id="IPR007487">
    <property type="entry name" value="ABC_transpt-TYRBP-like"/>
</dbReference>
<dbReference type="PANTHER" id="PTHR35271">
    <property type="entry name" value="ABC TRANSPORTER, SUBSTRATE-BINDING LIPOPROTEIN-RELATED"/>
    <property type="match status" value="1"/>
</dbReference>
<protein>
    <recommendedName>
        <fullName evidence="3">Sugar ABC transporter ATPase</fullName>
    </recommendedName>
</protein>
<sequence length="319" mass="35441">MCILSLCAVSFLALPNTVLLIESYHSEFEWDESYIKGLEKTLGSAGELHTFQMNTKRISAERYEESARNALQAYQDLKPSVVVLGDDNAFNFMYPKLFNEPISIVFLGINSNPRHLLQEYQGKASVTGVLEQPLFVKTMGDIGELIQGQDKKVRVMFDSGVTSKLAIDYMEKQTAAISRSLKIDIELQAISTEMEWHESVLGAKEDGVSAIVIGLYHTLINEKKQSVSADTILSWTNKNSTVPLFGFWDFSIGKGKAAGGVVLFGQLQGEQAGVLIMRILNGEQADSIPIQIGKKGRAIYSPIEMERWGLTPLSHWEPM</sequence>
<evidence type="ECO:0008006" key="3">
    <source>
        <dbReference type="Google" id="ProtNLM"/>
    </source>
</evidence>
<keyword evidence="2" id="KW-1185">Reference proteome</keyword>
<evidence type="ECO:0000313" key="1">
    <source>
        <dbReference type="EMBL" id="MCK6263651.1"/>
    </source>
</evidence>
<evidence type="ECO:0000313" key="2">
    <source>
        <dbReference type="Proteomes" id="UP001139559"/>
    </source>
</evidence>
<dbReference type="Gene3D" id="3.40.50.2300">
    <property type="match status" value="2"/>
</dbReference>
<proteinExistence type="predicted"/>
<accession>A0A9X1XJM7</accession>
<dbReference type="Proteomes" id="UP001139559">
    <property type="component" value="Unassembled WGS sequence"/>
</dbReference>
<organism evidence="1 2">
    <name type="scientific">Vibrio amylolyticus</name>
    <dbReference type="NCBI Taxonomy" id="2847292"/>
    <lineage>
        <taxon>Bacteria</taxon>
        <taxon>Pseudomonadati</taxon>
        <taxon>Pseudomonadota</taxon>
        <taxon>Gammaproteobacteria</taxon>
        <taxon>Vibrionales</taxon>
        <taxon>Vibrionaceae</taxon>
        <taxon>Vibrio</taxon>
    </lineage>
</organism>
<gene>
    <name evidence="1" type="ORF">KP803_10240</name>
</gene>